<evidence type="ECO:0000313" key="1">
    <source>
        <dbReference type="EMBL" id="OUC47306.1"/>
    </source>
</evidence>
<dbReference type="Proteomes" id="UP000243006">
    <property type="component" value="Unassembled WGS sequence"/>
</dbReference>
<protein>
    <submittedName>
        <fullName evidence="1">Uncharacterized protein</fullName>
    </submittedName>
</protein>
<dbReference type="AlphaFoldDB" id="A0A1Y3ETW6"/>
<evidence type="ECO:0000313" key="2">
    <source>
        <dbReference type="Proteomes" id="UP000243006"/>
    </source>
</evidence>
<gene>
    <name evidence="1" type="ORF">D917_07027</name>
</gene>
<dbReference type="EMBL" id="LVZM01004791">
    <property type="protein sequence ID" value="OUC47306.1"/>
    <property type="molecule type" value="Genomic_DNA"/>
</dbReference>
<reference evidence="1 2" key="1">
    <citation type="submission" date="2015-04" db="EMBL/GenBank/DDBJ databases">
        <title>Draft genome of the roundworm Trichinella nativa.</title>
        <authorList>
            <person name="Mitreva M."/>
        </authorList>
    </citation>
    <scope>NUCLEOTIDE SEQUENCE [LARGE SCALE GENOMIC DNA]</scope>
    <source>
        <strain evidence="1 2">ISS45</strain>
    </source>
</reference>
<organism evidence="1 2">
    <name type="scientific">Trichinella nativa</name>
    <dbReference type="NCBI Taxonomy" id="6335"/>
    <lineage>
        <taxon>Eukaryota</taxon>
        <taxon>Metazoa</taxon>
        <taxon>Ecdysozoa</taxon>
        <taxon>Nematoda</taxon>
        <taxon>Enoplea</taxon>
        <taxon>Dorylaimia</taxon>
        <taxon>Trichinellida</taxon>
        <taxon>Trichinellidae</taxon>
        <taxon>Trichinella</taxon>
    </lineage>
</organism>
<sequence length="103" mass="12230">MTGSAFPSDQLHFNRLLNSFCQNSFTLINAGVTRYIHVLQLFQYGLSSQLLPFSTIYPSSDIDEDHLRRFDRKISVMSYRQWTKAPIPNFFELAYYTFKWKFD</sequence>
<name>A0A1Y3ETW6_9BILA</name>
<comment type="caution">
    <text evidence="1">The sequence shown here is derived from an EMBL/GenBank/DDBJ whole genome shotgun (WGS) entry which is preliminary data.</text>
</comment>
<proteinExistence type="predicted"/>
<accession>A0A1Y3ETW6</accession>